<proteinExistence type="predicted"/>
<protein>
    <submittedName>
        <fullName evidence="4">TetR family transcriptional regulator</fullName>
    </submittedName>
</protein>
<dbReference type="Pfam" id="PF00440">
    <property type="entry name" value="TetR_N"/>
    <property type="match status" value="1"/>
</dbReference>
<dbReference type="Gene3D" id="1.10.10.60">
    <property type="entry name" value="Homeodomain-like"/>
    <property type="match status" value="1"/>
</dbReference>
<comment type="caution">
    <text evidence="4">The sequence shown here is derived from an EMBL/GenBank/DDBJ whole genome shotgun (WGS) entry which is preliminary data.</text>
</comment>
<dbReference type="SUPFAM" id="SSF48498">
    <property type="entry name" value="Tetracyclin repressor-like, C-terminal domain"/>
    <property type="match status" value="1"/>
</dbReference>
<name>A0A318JNI3_9NOCA</name>
<gene>
    <name evidence="4" type="ORF">DFR70_12817</name>
</gene>
<keyword evidence="1 2" id="KW-0238">DNA-binding</keyword>
<organism evidence="4 5">
    <name type="scientific">Nocardia tenerifensis</name>
    <dbReference type="NCBI Taxonomy" id="228006"/>
    <lineage>
        <taxon>Bacteria</taxon>
        <taxon>Bacillati</taxon>
        <taxon>Actinomycetota</taxon>
        <taxon>Actinomycetes</taxon>
        <taxon>Mycobacteriales</taxon>
        <taxon>Nocardiaceae</taxon>
        <taxon>Nocardia</taxon>
    </lineage>
</organism>
<feature type="domain" description="HTH tetR-type" evidence="3">
    <location>
        <begin position="20"/>
        <end position="80"/>
    </location>
</feature>
<evidence type="ECO:0000313" key="4">
    <source>
        <dbReference type="EMBL" id="PXX53304.1"/>
    </source>
</evidence>
<evidence type="ECO:0000256" key="1">
    <source>
        <dbReference type="ARBA" id="ARBA00023125"/>
    </source>
</evidence>
<dbReference type="SUPFAM" id="SSF46689">
    <property type="entry name" value="Homeodomain-like"/>
    <property type="match status" value="1"/>
</dbReference>
<dbReference type="InterPro" id="IPR009057">
    <property type="entry name" value="Homeodomain-like_sf"/>
</dbReference>
<sequence length="224" mass="24747">MPDQPPAPRRGRPPQPGLVERRRRQIIESAYAVFVARGYEATAISDVAAHAGIGQGTVYRYFASKREILDHVVDFGIEKFVDMLRPQTLLRRPSSVEELLADVRAAIGRWFEMLDEEPDFVRLLLVEASAIDKELSDRLLGLELLVSTYVAQELRLGIEAGWVRADLDAEVTAHIILTLGVPGLLQEMRGENSAADRERITAGVLILLEKALRPSNVAASGAAR</sequence>
<dbReference type="InterPro" id="IPR036271">
    <property type="entry name" value="Tet_transcr_reg_TetR-rel_C_sf"/>
</dbReference>
<dbReference type="PROSITE" id="PS50977">
    <property type="entry name" value="HTH_TETR_2"/>
    <property type="match status" value="1"/>
</dbReference>
<accession>A0A318JNI3</accession>
<keyword evidence="5" id="KW-1185">Reference proteome</keyword>
<feature type="DNA-binding region" description="H-T-H motif" evidence="2">
    <location>
        <begin position="43"/>
        <end position="62"/>
    </location>
</feature>
<dbReference type="Proteomes" id="UP000247569">
    <property type="component" value="Unassembled WGS sequence"/>
</dbReference>
<evidence type="ECO:0000256" key="2">
    <source>
        <dbReference type="PROSITE-ProRule" id="PRU00335"/>
    </source>
</evidence>
<dbReference type="RefSeq" id="WP_040736242.1">
    <property type="nucleotide sequence ID" value="NZ_QJKF01000028.1"/>
</dbReference>
<evidence type="ECO:0000259" key="3">
    <source>
        <dbReference type="PROSITE" id="PS50977"/>
    </source>
</evidence>
<dbReference type="PRINTS" id="PR00455">
    <property type="entry name" value="HTHTETR"/>
</dbReference>
<dbReference type="AlphaFoldDB" id="A0A318JNI3"/>
<dbReference type="GO" id="GO:0003700">
    <property type="term" value="F:DNA-binding transcription factor activity"/>
    <property type="evidence" value="ECO:0007669"/>
    <property type="project" value="TreeGrafter"/>
</dbReference>
<dbReference type="GO" id="GO:0000976">
    <property type="term" value="F:transcription cis-regulatory region binding"/>
    <property type="evidence" value="ECO:0007669"/>
    <property type="project" value="TreeGrafter"/>
</dbReference>
<evidence type="ECO:0000313" key="5">
    <source>
        <dbReference type="Proteomes" id="UP000247569"/>
    </source>
</evidence>
<reference evidence="4 5" key="1">
    <citation type="submission" date="2018-05" db="EMBL/GenBank/DDBJ databases">
        <title>Genomic Encyclopedia of Type Strains, Phase IV (KMG-IV): sequencing the most valuable type-strain genomes for metagenomic binning, comparative biology and taxonomic classification.</title>
        <authorList>
            <person name="Goeker M."/>
        </authorList>
    </citation>
    <scope>NUCLEOTIDE SEQUENCE [LARGE SCALE GENOMIC DNA]</scope>
    <source>
        <strain evidence="4 5">DSM 44704</strain>
    </source>
</reference>
<dbReference type="PANTHER" id="PTHR30055:SF226">
    <property type="entry name" value="HTH-TYPE TRANSCRIPTIONAL REGULATOR PKSA"/>
    <property type="match status" value="1"/>
</dbReference>
<dbReference type="InterPro" id="IPR050109">
    <property type="entry name" value="HTH-type_TetR-like_transc_reg"/>
</dbReference>
<dbReference type="PANTHER" id="PTHR30055">
    <property type="entry name" value="HTH-TYPE TRANSCRIPTIONAL REGULATOR RUTR"/>
    <property type="match status" value="1"/>
</dbReference>
<dbReference type="InterPro" id="IPR001647">
    <property type="entry name" value="HTH_TetR"/>
</dbReference>
<dbReference type="EMBL" id="QJKF01000028">
    <property type="protein sequence ID" value="PXX53304.1"/>
    <property type="molecule type" value="Genomic_DNA"/>
</dbReference>
<dbReference type="Gene3D" id="1.10.357.10">
    <property type="entry name" value="Tetracycline Repressor, domain 2"/>
    <property type="match status" value="1"/>
</dbReference>